<dbReference type="Proteomes" id="UP001293254">
    <property type="component" value="Unassembled WGS sequence"/>
</dbReference>
<dbReference type="PANTHER" id="PTHR31907">
    <property type="entry name" value="MLP-LIKE PROTEIN 423"/>
    <property type="match status" value="1"/>
</dbReference>
<proteinExistence type="predicted"/>
<evidence type="ECO:0000259" key="1">
    <source>
        <dbReference type="SMART" id="SM01037"/>
    </source>
</evidence>
<reference evidence="2" key="2">
    <citation type="journal article" date="2024" name="Plant">
        <title>Genomic evolution and insights into agronomic trait innovations of Sesamum species.</title>
        <authorList>
            <person name="Miao H."/>
            <person name="Wang L."/>
            <person name="Qu L."/>
            <person name="Liu H."/>
            <person name="Sun Y."/>
            <person name="Le M."/>
            <person name="Wang Q."/>
            <person name="Wei S."/>
            <person name="Zheng Y."/>
            <person name="Lin W."/>
            <person name="Duan Y."/>
            <person name="Cao H."/>
            <person name="Xiong S."/>
            <person name="Wang X."/>
            <person name="Wei L."/>
            <person name="Li C."/>
            <person name="Ma Q."/>
            <person name="Ju M."/>
            <person name="Zhao R."/>
            <person name="Li G."/>
            <person name="Mu C."/>
            <person name="Tian Q."/>
            <person name="Mei H."/>
            <person name="Zhang T."/>
            <person name="Gao T."/>
            <person name="Zhang H."/>
        </authorList>
    </citation>
    <scope>NUCLEOTIDE SEQUENCE</scope>
    <source>
        <strain evidence="2">3651</strain>
    </source>
</reference>
<dbReference type="InterPro" id="IPR000916">
    <property type="entry name" value="Bet_v_I/MLP"/>
</dbReference>
<dbReference type="InterPro" id="IPR023393">
    <property type="entry name" value="START-like_dom_sf"/>
</dbReference>
<name>A0AAE1XQ05_9LAMI</name>
<gene>
    <name evidence="2" type="ORF">Salat_2654100</name>
</gene>
<accession>A0AAE1XQ05</accession>
<dbReference type="SUPFAM" id="SSF55961">
    <property type="entry name" value="Bet v1-like"/>
    <property type="match status" value="1"/>
</dbReference>
<dbReference type="CDD" id="cd07816">
    <property type="entry name" value="Bet_v1-like"/>
    <property type="match status" value="1"/>
</dbReference>
<feature type="domain" description="Bet v I/Major latex protein" evidence="1">
    <location>
        <begin position="2"/>
        <end position="152"/>
    </location>
</feature>
<dbReference type="AlphaFoldDB" id="A0AAE1XQ05"/>
<sequence length="153" mass="17235">MGLRGKMVAAIEFKAGGDVFHELFTNKPHHVSTMSPDKIQGCELHEGDEFGKVGSVVRWTYTEGGKKKTAKQVIEAIDDEKKITVRRMLEGDLMEEYKEFVISLHVETKGDIDLVTYTLEYEMPNEDVGHPISFLSFLIDLTKDLEAHHAGNP</sequence>
<dbReference type="SMART" id="SM01037">
    <property type="entry name" value="Bet_v_1"/>
    <property type="match status" value="1"/>
</dbReference>
<comment type="caution">
    <text evidence="2">The sequence shown here is derived from an EMBL/GenBank/DDBJ whole genome shotgun (WGS) entry which is preliminary data.</text>
</comment>
<protein>
    <submittedName>
        <fullName evidence="2">MLP-like protein 43</fullName>
    </submittedName>
</protein>
<dbReference type="Pfam" id="PF00407">
    <property type="entry name" value="Bet_v_1"/>
    <property type="match status" value="1"/>
</dbReference>
<keyword evidence="3" id="KW-1185">Reference proteome</keyword>
<dbReference type="GO" id="GO:0006952">
    <property type="term" value="P:defense response"/>
    <property type="evidence" value="ECO:0007669"/>
    <property type="project" value="InterPro"/>
</dbReference>
<evidence type="ECO:0000313" key="2">
    <source>
        <dbReference type="EMBL" id="KAK4415467.1"/>
    </source>
</evidence>
<dbReference type="InterPro" id="IPR051761">
    <property type="entry name" value="MLP-like_ligand-binding"/>
</dbReference>
<dbReference type="Gene3D" id="3.30.530.20">
    <property type="match status" value="1"/>
</dbReference>
<dbReference type="EMBL" id="JACGWO010000011">
    <property type="protein sequence ID" value="KAK4415467.1"/>
    <property type="molecule type" value="Genomic_DNA"/>
</dbReference>
<organism evidence="2 3">
    <name type="scientific">Sesamum alatum</name>
    <dbReference type="NCBI Taxonomy" id="300844"/>
    <lineage>
        <taxon>Eukaryota</taxon>
        <taxon>Viridiplantae</taxon>
        <taxon>Streptophyta</taxon>
        <taxon>Embryophyta</taxon>
        <taxon>Tracheophyta</taxon>
        <taxon>Spermatophyta</taxon>
        <taxon>Magnoliopsida</taxon>
        <taxon>eudicotyledons</taxon>
        <taxon>Gunneridae</taxon>
        <taxon>Pentapetalae</taxon>
        <taxon>asterids</taxon>
        <taxon>lamiids</taxon>
        <taxon>Lamiales</taxon>
        <taxon>Pedaliaceae</taxon>
        <taxon>Sesamum</taxon>
    </lineage>
</organism>
<evidence type="ECO:0000313" key="3">
    <source>
        <dbReference type="Proteomes" id="UP001293254"/>
    </source>
</evidence>
<reference evidence="2" key="1">
    <citation type="submission" date="2020-06" db="EMBL/GenBank/DDBJ databases">
        <authorList>
            <person name="Li T."/>
            <person name="Hu X."/>
            <person name="Zhang T."/>
            <person name="Song X."/>
            <person name="Zhang H."/>
            <person name="Dai N."/>
            <person name="Sheng W."/>
            <person name="Hou X."/>
            <person name="Wei L."/>
        </authorList>
    </citation>
    <scope>NUCLEOTIDE SEQUENCE</scope>
    <source>
        <strain evidence="2">3651</strain>
        <tissue evidence="2">Leaf</tissue>
    </source>
</reference>